<feature type="domain" description="AB hydrolase-1" evidence="2">
    <location>
        <begin position="36"/>
        <end position="133"/>
    </location>
</feature>
<keyword evidence="1 3" id="KW-0378">Hydrolase</keyword>
<sequence length="370" mass="38947">MTLFDGITARLVETPRLTVNVLERTGDDPATPPERTVVFVHGNVSSALFWQETMQDLPSELRAIAIDLRGFGGTESLPVDATRGVRDFSDDVHATLETLGIPTAHLVGWSMGGGVVMQYLLDHGALSLTLQAPVSPYGFGGTRRDGTRLTGDDAGCGGGGANPDFVERLTAGDASDEAPTSPRNVFRSGYVAPGYISEHEDVWVESMLTTSTATGNYPGDAVASESWPGFGAGSIGVLNTMAPRYFDVSGIVDLADKPPILWVHGDMDAIVSDASFFDLNHLGAAGVVPGWPGAEVAPAQEMVSQTRDVLGAYAQAGGIVNELHLEGVGHSPHLERPIEFRRALLSAIGYVGTPADPSPPTEAIIIRSAD</sequence>
<comment type="caution">
    <text evidence="3">The sequence shown here is derived from an EMBL/GenBank/DDBJ whole genome shotgun (WGS) entry which is preliminary data.</text>
</comment>
<dbReference type="InterPro" id="IPR000073">
    <property type="entry name" value="AB_hydrolase_1"/>
</dbReference>
<dbReference type="PRINTS" id="PR00111">
    <property type="entry name" value="ABHYDROLASE"/>
</dbReference>
<dbReference type="RefSeq" id="WP_194422947.1">
    <property type="nucleotide sequence ID" value="NZ_BAAAPT010000001.1"/>
</dbReference>
<evidence type="ECO:0000256" key="1">
    <source>
        <dbReference type="ARBA" id="ARBA00022801"/>
    </source>
</evidence>
<dbReference type="InterPro" id="IPR029058">
    <property type="entry name" value="AB_hydrolase_fold"/>
</dbReference>
<dbReference type="SUPFAM" id="SSF53474">
    <property type="entry name" value="alpha/beta-Hydrolases"/>
    <property type="match status" value="1"/>
</dbReference>
<dbReference type="GO" id="GO:0016787">
    <property type="term" value="F:hydrolase activity"/>
    <property type="evidence" value="ECO:0007669"/>
    <property type="project" value="UniProtKB-KW"/>
</dbReference>
<protein>
    <submittedName>
        <fullName evidence="3">Alpha/beta hydrolase</fullName>
    </submittedName>
</protein>
<proteinExistence type="predicted"/>
<evidence type="ECO:0000313" key="3">
    <source>
        <dbReference type="EMBL" id="MDZ8162678.1"/>
    </source>
</evidence>
<dbReference type="EMBL" id="JAWJYN010000003">
    <property type="protein sequence ID" value="MDZ8162678.1"/>
    <property type="molecule type" value="Genomic_DNA"/>
</dbReference>
<dbReference type="PANTHER" id="PTHR43798">
    <property type="entry name" value="MONOACYLGLYCEROL LIPASE"/>
    <property type="match status" value="1"/>
</dbReference>
<dbReference type="Gene3D" id="3.40.50.1820">
    <property type="entry name" value="alpha/beta hydrolase"/>
    <property type="match status" value="1"/>
</dbReference>
<dbReference type="PANTHER" id="PTHR43798:SF31">
    <property type="entry name" value="AB HYDROLASE SUPERFAMILY PROTEIN YCLE"/>
    <property type="match status" value="1"/>
</dbReference>
<accession>A0ABU5N9B1</accession>
<name>A0ABU5N9B1_9MICO</name>
<gene>
    <name evidence="3" type="ORF">R2Q92_12620</name>
</gene>
<reference evidence="3 4" key="1">
    <citation type="submission" date="2023-10" db="EMBL/GenBank/DDBJ databases">
        <title>Microbacterium xanthum sp. nov., isolated from seaweed.</title>
        <authorList>
            <person name="Lee S.D."/>
        </authorList>
    </citation>
    <scope>NUCLEOTIDE SEQUENCE [LARGE SCALE GENOMIC DNA]</scope>
    <source>
        <strain evidence="3 4">KCTC 19124</strain>
    </source>
</reference>
<keyword evidence="4" id="KW-1185">Reference proteome</keyword>
<organism evidence="3 4">
    <name type="scientific">Microbacterium aquimaris</name>
    <dbReference type="NCBI Taxonomy" id="459816"/>
    <lineage>
        <taxon>Bacteria</taxon>
        <taxon>Bacillati</taxon>
        <taxon>Actinomycetota</taxon>
        <taxon>Actinomycetes</taxon>
        <taxon>Micrococcales</taxon>
        <taxon>Microbacteriaceae</taxon>
        <taxon>Microbacterium</taxon>
    </lineage>
</organism>
<dbReference type="Pfam" id="PF00561">
    <property type="entry name" value="Abhydrolase_1"/>
    <property type="match status" value="1"/>
</dbReference>
<evidence type="ECO:0000313" key="4">
    <source>
        <dbReference type="Proteomes" id="UP001291912"/>
    </source>
</evidence>
<dbReference type="Proteomes" id="UP001291912">
    <property type="component" value="Unassembled WGS sequence"/>
</dbReference>
<dbReference type="InterPro" id="IPR050266">
    <property type="entry name" value="AB_hydrolase_sf"/>
</dbReference>
<evidence type="ECO:0000259" key="2">
    <source>
        <dbReference type="Pfam" id="PF00561"/>
    </source>
</evidence>